<feature type="site" description="Lowers pKa of active site Tyr" evidence="6">
    <location>
        <position position="72"/>
    </location>
</feature>
<dbReference type="Gene3D" id="3.20.20.100">
    <property type="entry name" value="NADP-dependent oxidoreductase domain"/>
    <property type="match status" value="1"/>
</dbReference>
<dbReference type="PROSITE" id="PS00798">
    <property type="entry name" value="ALDOKETO_REDUCTASE_1"/>
    <property type="match status" value="1"/>
</dbReference>
<evidence type="ECO:0000256" key="3">
    <source>
        <dbReference type="ARBA" id="ARBA00023002"/>
    </source>
</evidence>
<dbReference type="InterPro" id="IPR023210">
    <property type="entry name" value="NADP_OxRdtase_dom"/>
</dbReference>
<dbReference type="CDD" id="cd19140">
    <property type="entry name" value="AKR_AKR3F3"/>
    <property type="match status" value="1"/>
</dbReference>
<evidence type="ECO:0000256" key="2">
    <source>
        <dbReference type="ARBA" id="ARBA00022857"/>
    </source>
</evidence>
<dbReference type="PRINTS" id="PR00069">
    <property type="entry name" value="ALDKETRDTASE"/>
</dbReference>
<evidence type="ECO:0000256" key="6">
    <source>
        <dbReference type="PIRSR" id="PIRSR000097-3"/>
    </source>
</evidence>
<dbReference type="InterPro" id="IPR036812">
    <property type="entry name" value="NAD(P)_OxRdtase_dom_sf"/>
</dbReference>
<dbReference type="PIRSF" id="PIRSF000097">
    <property type="entry name" value="AKR"/>
    <property type="match status" value="1"/>
</dbReference>
<reference evidence="8" key="1">
    <citation type="submission" date="2020-02" db="EMBL/GenBank/DDBJ databases">
        <authorList>
            <person name="Meier V. D."/>
        </authorList>
    </citation>
    <scope>NUCLEOTIDE SEQUENCE</scope>
    <source>
        <strain evidence="8">AVDCRST_MAG05</strain>
    </source>
</reference>
<dbReference type="InterPro" id="IPR018170">
    <property type="entry name" value="Aldo/ket_reductase_CS"/>
</dbReference>
<dbReference type="GO" id="GO:0051596">
    <property type="term" value="P:methylglyoxal catabolic process"/>
    <property type="evidence" value="ECO:0007669"/>
    <property type="project" value="TreeGrafter"/>
</dbReference>
<dbReference type="AlphaFoldDB" id="A0A6J4SG38"/>
<dbReference type="SUPFAM" id="SSF51430">
    <property type="entry name" value="NAD(P)-linked oxidoreductase"/>
    <property type="match status" value="1"/>
</dbReference>
<dbReference type="GO" id="GO:1990002">
    <property type="term" value="F:methylglyoxal reductase (NADPH) (acetol producing) activity"/>
    <property type="evidence" value="ECO:0007669"/>
    <property type="project" value="TreeGrafter"/>
</dbReference>
<feature type="binding site" evidence="5">
    <location>
        <position position="105"/>
    </location>
    <ligand>
        <name>substrate</name>
    </ligand>
</feature>
<dbReference type="InterPro" id="IPR020471">
    <property type="entry name" value="AKR"/>
</dbReference>
<evidence type="ECO:0000259" key="7">
    <source>
        <dbReference type="Pfam" id="PF00248"/>
    </source>
</evidence>
<feature type="domain" description="NADP-dependent oxidoreductase" evidence="7">
    <location>
        <begin position="14"/>
        <end position="254"/>
    </location>
</feature>
<comment type="similarity">
    <text evidence="1">Belongs to the aldo/keto reductase family.</text>
</comment>
<proteinExistence type="inferred from homology"/>
<evidence type="ECO:0000313" key="8">
    <source>
        <dbReference type="EMBL" id="CAA9498064.1"/>
    </source>
</evidence>
<protein>
    <submittedName>
        <fullName evidence="8">Oxidoreductase of aldo/keto reductase family, subgroup 1</fullName>
    </submittedName>
</protein>
<keyword evidence="3" id="KW-0560">Oxidoreductase</keyword>
<dbReference type="PANTHER" id="PTHR43827:SF3">
    <property type="entry name" value="NADP-DEPENDENT OXIDOREDUCTASE DOMAIN-CONTAINING PROTEIN"/>
    <property type="match status" value="1"/>
</dbReference>
<sequence>MEHQNIKGETVPSLGLGTYRLTGEACVGAVSLGLSMGYRHIDTAQMYGNEAEVGRGIEDSGVDRDEVFLTTKVWPSDYARDRVIQKTRESLKKLRTERVDLLLMHWPGDGVPLGETLGAMRELQEEGAIRHVGVSNFSPSLVQEASEHAEVFCNQVEYHVYRRQDDLLEQARSLDYLLVAYRPLSRGGVERDATLREVGRAHGKTAAQVALRWLVQQEKVAAIPKATGEEHLRSNLDVFDFELTQEEMDRVSSLGR</sequence>
<evidence type="ECO:0000256" key="5">
    <source>
        <dbReference type="PIRSR" id="PIRSR000097-2"/>
    </source>
</evidence>
<accession>A0A6J4SG38</accession>
<feature type="active site" description="Proton donor" evidence="4">
    <location>
        <position position="47"/>
    </location>
</feature>
<dbReference type="PROSITE" id="PS00062">
    <property type="entry name" value="ALDOKETO_REDUCTASE_2"/>
    <property type="match status" value="1"/>
</dbReference>
<evidence type="ECO:0000256" key="4">
    <source>
        <dbReference type="PIRSR" id="PIRSR000097-1"/>
    </source>
</evidence>
<gene>
    <name evidence="8" type="ORF">AVDCRST_MAG05-2260</name>
</gene>
<dbReference type="PANTHER" id="PTHR43827">
    <property type="entry name" value="2,5-DIKETO-D-GLUCONIC ACID REDUCTASE"/>
    <property type="match status" value="1"/>
</dbReference>
<organism evidence="8">
    <name type="scientific">uncultured Rubrobacteraceae bacterium</name>
    <dbReference type="NCBI Taxonomy" id="349277"/>
    <lineage>
        <taxon>Bacteria</taxon>
        <taxon>Bacillati</taxon>
        <taxon>Actinomycetota</taxon>
        <taxon>Rubrobacteria</taxon>
        <taxon>Rubrobacterales</taxon>
        <taxon>Rubrobacteraceae</taxon>
        <taxon>environmental samples</taxon>
    </lineage>
</organism>
<dbReference type="Pfam" id="PF00248">
    <property type="entry name" value="Aldo_ket_red"/>
    <property type="match status" value="1"/>
</dbReference>
<evidence type="ECO:0000256" key="1">
    <source>
        <dbReference type="ARBA" id="ARBA00007905"/>
    </source>
</evidence>
<dbReference type="EMBL" id="CADCVM010000239">
    <property type="protein sequence ID" value="CAA9498064.1"/>
    <property type="molecule type" value="Genomic_DNA"/>
</dbReference>
<keyword evidence="2" id="KW-0521">NADP</keyword>
<name>A0A6J4SG38_9ACTN</name>